<dbReference type="AlphaFoldDB" id="A0A1S3E994"/>
<evidence type="ECO:0000313" key="3">
    <source>
        <dbReference type="Proteomes" id="UP000087171"/>
    </source>
</evidence>
<keyword evidence="2" id="KW-0732">Signal</keyword>
<reference evidence="3" key="1">
    <citation type="journal article" date="2013" name="Nat. Biotechnol.">
        <title>Draft genome sequence of chickpea (Cicer arietinum) provides a resource for trait improvement.</title>
        <authorList>
            <person name="Varshney R.K."/>
            <person name="Song C."/>
            <person name="Saxena R.K."/>
            <person name="Azam S."/>
            <person name="Yu S."/>
            <person name="Sharpe A.G."/>
            <person name="Cannon S."/>
            <person name="Baek J."/>
            <person name="Rosen B.D."/>
            <person name="Tar'an B."/>
            <person name="Millan T."/>
            <person name="Zhang X."/>
            <person name="Ramsay L.D."/>
            <person name="Iwata A."/>
            <person name="Wang Y."/>
            <person name="Nelson W."/>
            <person name="Farmer A.D."/>
            <person name="Gaur P.M."/>
            <person name="Soderlund C."/>
            <person name="Penmetsa R.V."/>
            <person name="Xu C."/>
            <person name="Bharti A.K."/>
            <person name="He W."/>
            <person name="Winter P."/>
            <person name="Zhao S."/>
            <person name="Hane J.K."/>
            <person name="Carrasquilla-Garcia N."/>
            <person name="Condie J.A."/>
            <person name="Upadhyaya H.D."/>
            <person name="Luo M.C."/>
            <person name="Thudi M."/>
            <person name="Gowda C.L."/>
            <person name="Singh N.P."/>
            <person name="Lichtenzveig J."/>
            <person name="Gali K.K."/>
            <person name="Rubio J."/>
            <person name="Nadarajan N."/>
            <person name="Dolezel J."/>
            <person name="Bansal K.C."/>
            <person name="Xu X."/>
            <person name="Edwards D."/>
            <person name="Zhang G."/>
            <person name="Kahl G."/>
            <person name="Gil J."/>
            <person name="Singh K.B."/>
            <person name="Datta S.K."/>
            <person name="Jackson S.A."/>
            <person name="Wang J."/>
            <person name="Cook D.R."/>
        </authorList>
    </citation>
    <scope>NUCLEOTIDE SEQUENCE [LARGE SCALE GENOMIC DNA]</scope>
    <source>
        <strain evidence="3">cv. CDC Frontier</strain>
    </source>
</reference>
<evidence type="ECO:0000313" key="4">
    <source>
        <dbReference type="RefSeq" id="XP_012571561.1"/>
    </source>
</evidence>
<gene>
    <name evidence="4" type="primary">LOC105852194</name>
</gene>
<organism evidence="3 4">
    <name type="scientific">Cicer arietinum</name>
    <name type="common">Chickpea</name>
    <name type="synonym">Garbanzo</name>
    <dbReference type="NCBI Taxonomy" id="3827"/>
    <lineage>
        <taxon>Eukaryota</taxon>
        <taxon>Viridiplantae</taxon>
        <taxon>Streptophyta</taxon>
        <taxon>Embryophyta</taxon>
        <taxon>Tracheophyta</taxon>
        <taxon>Spermatophyta</taxon>
        <taxon>Magnoliopsida</taxon>
        <taxon>eudicotyledons</taxon>
        <taxon>Gunneridae</taxon>
        <taxon>Pentapetalae</taxon>
        <taxon>rosids</taxon>
        <taxon>fabids</taxon>
        <taxon>Fabales</taxon>
        <taxon>Fabaceae</taxon>
        <taxon>Papilionoideae</taxon>
        <taxon>50 kb inversion clade</taxon>
        <taxon>NPAAA clade</taxon>
        <taxon>Hologalegina</taxon>
        <taxon>IRL clade</taxon>
        <taxon>Cicereae</taxon>
        <taxon>Cicer</taxon>
    </lineage>
</organism>
<dbReference type="RefSeq" id="XP_012571561.1">
    <property type="nucleotide sequence ID" value="XM_012716107.2"/>
</dbReference>
<name>A0A1S3E994_CICAR</name>
<feature type="compositionally biased region" description="Basic and acidic residues" evidence="1">
    <location>
        <begin position="108"/>
        <end position="118"/>
    </location>
</feature>
<protein>
    <submittedName>
        <fullName evidence="4">Uncharacterized protein LOC105852194</fullName>
    </submittedName>
</protein>
<feature type="signal peptide" evidence="2">
    <location>
        <begin position="1"/>
        <end position="18"/>
    </location>
</feature>
<dbReference type="Proteomes" id="UP000087171">
    <property type="component" value="Chromosome Ca5"/>
</dbReference>
<reference evidence="4" key="2">
    <citation type="submission" date="2025-08" db="UniProtKB">
        <authorList>
            <consortium name="RefSeq"/>
        </authorList>
    </citation>
    <scope>IDENTIFICATION</scope>
    <source>
        <tissue evidence="4">Etiolated seedlings</tissue>
    </source>
</reference>
<feature type="compositionally biased region" description="Basic and acidic residues" evidence="1">
    <location>
        <begin position="80"/>
        <end position="99"/>
    </location>
</feature>
<accession>A0A1S3E994</accession>
<proteinExistence type="predicted"/>
<evidence type="ECO:0000256" key="1">
    <source>
        <dbReference type="SAM" id="MobiDB-lite"/>
    </source>
</evidence>
<feature type="region of interest" description="Disordered" evidence="1">
    <location>
        <begin position="75"/>
        <end position="118"/>
    </location>
</feature>
<evidence type="ECO:0000256" key="2">
    <source>
        <dbReference type="SAM" id="SignalP"/>
    </source>
</evidence>
<feature type="chain" id="PRO_5010251750" evidence="2">
    <location>
        <begin position="19"/>
        <end position="118"/>
    </location>
</feature>
<keyword evidence="3" id="KW-1185">Reference proteome</keyword>
<dbReference type="OrthoDB" id="1069523at2759"/>
<sequence length="118" mass="13369">MKIKLFLLCAIILISINAEIEPTKNEKQSGATKEVDIGLRYGDELIGGLNLVEYRGASATKEFKVIDVGMNLIGSVGKNNDTKNEDNTADQPKEKERTGKIRRRPPKRWWERKKMVPI</sequence>